<accession>A0A437AJM9</accession>
<evidence type="ECO:0000256" key="1">
    <source>
        <dbReference type="SAM" id="Phobius"/>
    </source>
</evidence>
<dbReference type="EMBL" id="RCSS01000568">
    <property type="protein sequence ID" value="RVD91322.1"/>
    <property type="molecule type" value="Genomic_DNA"/>
</dbReference>
<protein>
    <submittedName>
        <fullName evidence="2">Uncharacterized protein</fullName>
    </submittedName>
</protein>
<reference evidence="2 3" key="1">
    <citation type="submission" date="2018-10" db="EMBL/GenBank/DDBJ databases">
        <title>Draft genome sequence of the microsporidian Tubulinosema ratisbonensis.</title>
        <authorList>
            <person name="Polonais V."/>
            <person name="Peyretaillade E."/>
            <person name="Niehus S."/>
            <person name="Wawrzyniak I."/>
            <person name="Franchet A."/>
            <person name="Gaspin C."/>
            <person name="Reichstadt M."/>
            <person name="Belser C."/>
            <person name="Labadie K."/>
            <person name="Delbac F."/>
            <person name="Ferrandon D."/>
        </authorList>
    </citation>
    <scope>NUCLEOTIDE SEQUENCE [LARGE SCALE GENOMIC DNA]</scope>
    <source>
        <strain evidence="2 3">Franzen</strain>
    </source>
</reference>
<sequence>MQNIIIPEVGNNENLINLNNVTHPINDTTPDTEIKATRKRRNLLFNGLEILFNLFNYDFLNNYCLIYKRKVTLAILLITFFINLILVIISSIPFYYYHDIHFFTLTISNLLFITVRNICFWKRLYDFAGSINIAIYLLNLWFYIWINYLSLFILTKIDSFLTIIILVCVLVHNFHVVTVLFEKILYFYWIFLFFINISLFITLILKYFCLIENFFYFIMNVFHLYFSIISVIMYKKPYFYSDPIIYTTFLVYYYTLFVINEYKIVKLIEI</sequence>
<evidence type="ECO:0000313" key="2">
    <source>
        <dbReference type="EMBL" id="RVD91322.1"/>
    </source>
</evidence>
<keyword evidence="3" id="KW-1185">Reference proteome</keyword>
<organism evidence="2 3">
    <name type="scientific">Tubulinosema ratisbonensis</name>
    <dbReference type="NCBI Taxonomy" id="291195"/>
    <lineage>
        <taxon>Eukaryota</taxon>
        <taxon>Fungi</taxon>
        <taxon>Fungi incertae sedis</taxon>
        <taxon>Microsporidia</taxon>
        <taxon>Tubulinosematoidea</taxon>
        <taxon>Tubulinosematidae</taxon>
        <taxon>Tubulinosema</taxon>
    </lineage>
</organism>
<feature type="transmembrane region" description="Helical" evidence="1">
    <location>
        <begin position="188"/>
        <end position="208"/>
    </location>
</feature>
<feature type="transmembrane region" description="Helical" evidence="1">
    <location>
        <begin position="73"/>
        <end position="96"/>
    </location>
</feature>
<dbReference type="Proteomes" id="UP000282876">
    <property type="component" value="Unassembled WGS sequence"/>
</dbReference>
<keyword evidence="1" id="KW-1133">Transmembrane helix</keyword>
<keyword evidence="1" id="KW-0472">Membrane</keyword>
<name>A0A437AJM9_9MICR</name>
<keyword evidence="1" id="KW-0812">Transmembrane</keyword>
<gene>
    <name evidence="2" type="ORF">TUBRATIS_22290</name>
</gene>
<feature type="transmembrane region" description="Helical" evidence="1">
    <location>
        <begin position="214"/>
        <end position="234"/>
    </location>
</feature>
<proteinExistence type="predicted"/>
<feature type="transmembrane region" description="Helical" evidence="1">
    <location>
        <begin position="160"/>
        <end position="181"/>
    </location>
</feature>
<comment type="caution">
    <text evidence="2">The sequence shown here is derived from an EMBL/GenBank/DDBJ whole genome shotgun (WGS) entry which is preliminary data.</text>
</comment>
<dbReference type="AlphaFoldDB" id="A0A437AJM9"/>
<dbReference type="VEuPathDB" id="MicrosporidiaDB:TUBRATIS_22290"/>
<feature type="transmembrane region" description="Helical" evidence="1">
    <location>
        <begin position="133"/>
        <end position="154"/>
    </location>
</feature>
<evidence type="ECO:0000313" key="3">
    <source>
        <dbReference type="Proteomes" id="UP000282876"/>
    </source>
</evidence>